<keyword evidence="3" id="KW-0663">Pyridoxal phosphate</keyword>
<organism evidence="4 5">
    <name type="scientific">Trichoderma asperellum (strain ATCC 204424 / CBS 433.97 / NBRC 101777)</name>
    <dbReference type="NCBI Taxonomy" id="1042311"/>
    <lineage>
        <taxon>Eukaryota</taxon>
        <taxon>Fungi</taxon>
        <taxon>Dikarya</taxon>
        <taxon>Ascomycota</taxon>
        <taxon>Pezizomycotina</taxon>
        <taxon>Sordariomycetes</taxon>
        <taxon>Hypocreomycetidae</taxon>
        <taxon>Hypocreales</taxon>
        <taxon>Hypocreaceae</taxon>
        <taxon>Trichoderma</taxon>
    </lineage>
</organism>
<evidence type="ECO:0000313" key="4">
    <source>
        <dbReference type="EMBL" id="PTB41857.1"/>
    </source>
</evidence>
<dbReference type="GO" id="GO:0005739">
    <property type="term" value="C:mitochondrion"/>
    <property type="evidence" value="ECO:0007669"/>
    <property type="project" value="TreeGrafter"/>
</dbReference>
<dbReference type="EMBL" id="KZ679261">
    <property type="protein sequence ID" value="PTB41857.1"/>
    <property type="molecule type" value="Genomic_DNA"/>
</dbReference>
<sequence length="116" mass="13172">MATQWTNREQQLSLAGFDQVLWLFGPEEFVTEAGANNFFVVWKTKQGDIELLTAGLDNGTTLEGVTRYTVLDLVRSNRSEQSLWQYNGESLPPLTVVERDFSINEMQDAVEEGRLI</sequence>
<dbReference type="PANTHER" id="PTHR11825:SF69">
    <property type="entry name" value="BRANCHED-CHAIN-AMINO-ACID AMINOTRANSFERASE"/>
    <property type="match status" value="1"/>
</dbReference>
<accession>A0A2T3ZAM9</accession>
<dbReference type="GO" id="GO:0004084">
    <property type="term" value="F:branched-chain-amino-acid transaminase activity"/>
    <property type="evidence" value="ECO:0007669"/>
    <property type="project" value="UniProtKB-EC"/>
</dbReference>
<dbReference type="AlphaFoldDB" id="A0A2T3ZAM9"/>
<name>A0A2T3ZAM9_TRIA4</name>
<evidence type="ECO:0000256" key="1">
    <source>
        <dbReference type="ARBA" id="ARBA00001933"/>
    </source>
</evidence>
<comment type="similarity">
    <text evidence="2">Belongs to the class-IV pyridoxal-phosphate-dependent aminotransferase family.</text>
</comment>
<dbReference type="InterPro" id="IPR043132">
    <property type="entry name" value="BCAT-like_C"/>
</dbReference>
<dbReference type="Proteomes" id="UP000240493">
    <property type="component" value="Unassembled WGS sequence"/>
</dbReference>
<comment type="cofactor">
    <cofactor evidence="1">
        <name>pyridoxal 5'-phosphate</name>
        <dbReference type="ChEBI" id="CHEBI:597326"/>
    </cofactor>
</comment>
<dbReference type="InterPro" id="IPR036038">
    <property type="entry name" value="Aminotransferase-like"/>
</dbReference>
<dbReference type="PROSITE" id="PS00770">
    <property type="entry name" value="AA_TRANSFER_CLASS_4"/>
    <property type="match status" value="1"/>
</dbReference>
<reference evidence="4 5" key="1">
    <citation type="submission" date="2016-07" db="EMBL/GenBank/DDBJ databases">
        <title>Multiple horizontal gene transfer events from other fungi enriched the ability of initially mycotrophic Trichoderma (Ascomycota) to feed on dead plant biomass.</title>
        <authorList>
            <consortium name="DOE Joint Genome Institute"/>
            <person name="Aerts A."/>
            <person name="Atanasova L."/>
            <person name="Chenthamara K."/>
            <person name="Zhang J."/>
            <person name="Grujic M."/>
            <person name="Henrissat B."/>
            <person name="Kuo A."/>
            <person name="Salamov A."/>
            <person name="Lipzen A."/>
            <person name="Labutti K."/>
            <person name="Barry K."/>
            <person name="Miao Y."/>
            <person name="Rahimi M.J."/>
            <person name="Shen Q."/>
            <person name="Grigoriev I.V."/>
            <person name="Kubicek C.P."/>
            <person name="Druzhinina I.S."/>
        </authorList>
    </citation>
    <scope>NUCLEOTIDE SEQUENCE [LARGE SCALE GENOMIC DNA]</scope>
    <source>
        <strain evidence="4 5">CBS 433.97</strain>
    </source>
</reference>
<evidence type="ECO:0000256" key="3">
    <source>
        <dbReference type="ARBA" id="ARBA00022898"/>
    </source>
</evidence>
<dbReference type="PANTHER" id="PTHR11825">
    <property type="entry name" value="SUBGROUP IIII AMINOTRANSFERASE"/>
    <property type="match status" value="1"/>
</dbReference>
<dbReference type="GO" id="GO:0009099">
    <property type="term" value="P:L-valine biosynthetic process"/>
    <property type="evidence" value="ECO:0007669"/>
    <property type="project" value="TreeGrafter"/>
</dbReference>
<gene>
    <name evidence="4" type="ORF">M441DRAFT_46965</name>
</gene>
<dbReference type="OrthoDB" id="1732691at2759"/>
<evidence type="ECO:0000313" key="5">
    <source>
        <dbReference type="Proteomes" id="UP000240493"/>
    </source>
</evidence>
<dbReference type="GO" id="GO:0009098">
    <property type="term" value="P:L-leucine biosynthetic process"/>
    <property type="evidence" value="ECO:0007669"/>
    <property type="project" value="TreeGrafter"/>
</dbReference>
<dbReference type="InterPro" id="IPR018300">
    <property type="entry name" value="Aminotrans_IV_CS"/>
</dbReference>
<dbReference type="Gene3D" id="3.20.10.10">
    <property type="entry name" value="D-amino Acid Aminotransferase, subunit A, domain 2"/>
    <property type="match status" value="1"/>
</dbReference>
<proteinExistence type="inferred from homology"/>
<dbReference type="InterPro" id="IPR005786">
    <property type="entry name" value="B_amino_transII"/>
</dbReference>
<dbReference type="STRING" id="1042311.A0A2T3ZAM9"/>
<dbReference type="SUPFAM" id="SSF56752">
    <property type="entry name" value="D-aminoacid aminotransferase-like PLP-dependent enzymes"/>
    <property type="match status" value="1"/>
</dbReference>
<keyword evidence="5" id="KW-1185">Reference proteome</keyword>
<evidence type="ECO:0000256" key="2">
    <source>
        <dbReference type="ARBA" id="ARBA00009320"/>
    </source>
</evidence>
<protein>
    <submittedName>
        <fullName evidence="4">Uncharacterized protein</fullName>
    </submittedName>
</protein>